<dbReference type="OMA" id="YENGASR"/>
<dbReference type="OrthoDB" id="4763081at2759"/>
<organism evidence="1 2">
    <name type="scientific">Ophiostoma piceae (strain UAMH 11346)</name>
    <name type="common">Sap stain fungus</name>
    <dbReference type="NCBI Taxonomy" id="1262450"/>
    <lineage>
        <taxon>Eukaryota</taxon>
        <taxon>Fungi</taxon>
        <taxon>Dikarya</taxon>
        <taxon>Ascomycota</taxon>
        <taxon>Pezizomycotina</taxon>
        <taxon>Sordariomycetes</taxon>
        <taxon>Sordariomycetidae</taxon>
        <taxon>Ophiostomatales</taxon>
        <taxon>Ophiostomataceae</taxon>
        <taxon>Ophiostoma</taxon>
    </lineage>
</organism>
<dbReference type="eggNOG" id="ENOG502RVWB">
    <property type="taxonomic scope" value="Eukaryota"/>
</dbReference>
<keyword evidence="2" id="KW-1185">Reference proteome</keyword>
<sequence length="364" mass="41118">MGTENHDRKPDNKRDGNRGTDILDELWTIGAWRRPWLRAAQVHLEDAGPAAYDDAELDIFARLAAVSGLPKLANLPLELPRRHIPSQLYAVDVNRCFGLTFFYLTGKIYGLHVHRTAHDTAMETYERLVTRVKENMVWAFLPVSPNDRVIAIWACQGEHGVTIMARMELAGDVAIGRACGRSSKTICLSRGNQMTFVYGEPFESEPVKIVGACSGKTQPIDDADRLLQPAFPMQTTIATRFPDTYVSSAPLRDVRSVRVFYAKDTCRGMLLWYKNGGVRALGECRLFVDESWAVAHPAAVCYRPLQYRAYKHVHHDGVIVYVARTARHSHEEDGWKCHDIGQGVLHFHYTTNRSYTISYEPNSL</sequence>
<accession>S3BYH7</accession>
<dbReference type="AlphaFoldDB" id="S3BYH7"/>
<dbReference type="EMBL" id="KE148156">
    <property type="protein sequence ID" value="EPE05602.1"/>
    <property type="molecule type" value="Genomic_DNA"/>
</dbReference>
<dbReference type="Proteomes" id="UP000016923">
    <property type="component" value="Unassembled WGS sequence"/>
</dbReference>
<gene>
    <name evidence="1" type="ORF">F503_02341</name>
</gene>
<evidence type="ECO:0000313" key="1">
    <source>
        <dbReference type="EMBL" id="EPE05602.1"/>
    </source>
</evidence>
<protein>
    <submittedName>
        <fullName evidence="1">Uncharacterized protein</fullName>
    </submittedName>
</protein>
<dbReference type="VEuPathDB" id="FungiDB:F503_02341"/>
<dbReference type="STRING" id="1262450.S3BYH7"/>
<name>S3BYH7_OPHP1</name>
<proteinExistence type="predicted"/>
<dbReference type="HOGENOM" id="CLU_760958_0_0_1"/>
<evidence type="ECO:0000313" key="2">
    <source>
        <dbReference type="Proteomes" id="UP000016923"/>
    </source>
</evidence>
<reference evidence="1 2" key="1">
    <citation type="journal article" date="2013" name="BMC Genomics">
        <title>The genome and transcriptome of the pine saprophyte Ophiostoma piceae, and a comparison with the bark beetle-associated pine pathogen Grosmannia clavigera.</title>
        <authorList>
            <person name="Haridas S."/>
            <person name="Wang Y."/>
            <person name="Lim L."/>
            <person name="Massoumi Alamouti S."/>
            <person name="Jackman S."/>
            <person name="Docking R."/>
            <person name="Robertson G."/>
            <person name="Birol I."/>
            <person name="Bohlmann J."/>
            <person name="Breuil C."/>
        </authorList>
    </citation>
    <scope>NUCLEOTIDE SEQUENCE [LARGE SCALE GENOMIC DNA]</scope>
    <source>
        <strain evidence="1 2">UAMH 11346</strain>
    </source>
</reference>